<dbReference type="SUPFAM" id="SSF53187">
    <property type="entry name" value="Zn-dependent exopeptidases"/>
    <property type="match status" value="1"/>
</dbReference>
<dbReference type="Pfam" id="PF07687">
    <property type="entry name" value="M20_dimer"/>
    <property type="match status" value="1"/>
</dbReference>
<comment type="caution">
    <text evidence="5">The sequence shown here is derived from an EMBL/GenBank/DDBJ whole genome shotgun (WGS) entry which is preliminary data.</text>
</comment>
<evidence type="ECO:0000313" key="6">
    <source>
        <dbReference type="Proteomes" id="UP000620327"/>
    </source>
</evidence>
<dbReference type="Proteomes" id="UP000620327">
    <property type="component" value="Unassembled WGS sequence"/>
</dbReference>
<dbReference type="Gene3D" id="3.40.630.10">
    <property type="entry name" value="Zn peptidases"/>
    <property type="match status" value="1"/>
</dbReference>
<dbReference type="InterPro" id="IPR017439">
    <property type="entry name" value="Amidohydrolase"/>
</dbReference>
<dbReference type="SUPFAM" id="SSF55031">
    <property type="entry name" value="Bacterial exopeptidase dimerisation domain"/>
    <property type="match status" value="1"/>
</dbReference>
<feature type="domain" description="Peptidase M20 dimerisation" evidence="4">
    <location>
        <begin position="187"/>
        <end position="278"/>
    </location>
</feature>
<gene>
    <name evidence="5" type="ORF">H8Z83_16335</name>
</gene>
<keyword evidence="2" id="KW-0378">Hydrolase</keyword>
<dbReference type="PIRSF" id="PIRSF005962">
    <property type="entry name" value="Pept_M20D_amidohydro"/>
    <property type="match status" value="1"/>
</dbReference>
<dbReference type="GO" id="GO:0016787">
    <property type="term" value="F:hydrolase activity"/>
    <property type="evidence" value="ECO:0007669"/>
    <property type="project" value="UniProtKB-KW"/>
</dbReference>
<name>A0A923SCB1_9FIRM</name>
<dbReference type="InterPro" id="IPR002933">
    <property type="entry name" value="Peptidase_M20"/>
</dbReference>
<evidence type="ECO:0000256" key="2">
    <source>
        <dbReference type="ARBA" id="ARBA00022801"/>
    </source>
</evidence>
<dbReference type="InterPro" id="IPR036264">
    <property type="entry name" value="Bact_exopeptidase_dim_dom"/>
</dbReference>
<feature type="binding site" evidence="3">
    <location>
        <position position="362"/>
    </location>
    <ligand>
        <name>Mn(2+)</name>
        <dbReference type="ChEBI" id="CHEBI:29035"/>
        <label>2</label>
    </ligand>
</feature>
<dbReference type="FunFam" id="3.30.70.360:FF:000014">
    <property type="entry name" value="N-acyl-L-amino acid amidohydrolase"/>
    <property type="match status" value="1"/>
</dbReference>
<dbReference type="AlphaFoldDB" id="A0A923SCB1"/>
<evidence type="ECO:0000259" key="4">
    <source>
        <dbReference type="Pfam" id="PF07687"/>
    </source>
</evidence>
<feature type="binding site" evidence="3">
    <location>
        <position position="104"/>
    </location>
    <ligand>
        <name>Mn(2+)</name>
        <dbReference type="ChEBI" id="CHEBI:29035"/>
        <label>2</label>
    </ligand>
</feature>
<dbReference type="InterPro" id="IPR011650">
    <property type="entry name" value="Peptidase_M20_dimer"/>
</dbReference>
<comment type="cofactor">
    <cofactor evidence="3">
        <name>Mn(2+)</name>
        <dbReference type="ChEBI" id="CHEBI:29035"/>
    </cofactor>
    <text evidence="3">The Mn(2+) ion enhances activity.</text>
</comment>
<feature type="binding site" evidence="3">
    <location>
        <position position="138"/>
    </location>
    <ligand>
        <name>Mn(2+)</name>
        <dbReference type="ChEBI" id="CHEBI:29035"/>
        <label>2</label>
    </ligand>
</feature>
<protein>
    <submittedName>
        <fullName evidence="5">Amidohydrolase</fullName>
    </submittedName>
</protein>
<keyword evidence="3" id="KW-0479">Metal-binding</keyword>
<accession>A0A923SCB1</accession>
<comment type="similarity">
    <text evidence="1">Belongs to the peptidase M20 family.</text>
</comment>
<dbReference type="Gene3D" id="3.30.70.360">
    <property type="match status" value="1"/>
</dbReference>
<dbReference type="NCBIfam" id="TIGR01891">
    <property type="entry name" value="amidohydrolases"/>
    <property type="match status" value="1"/>
</dbReference>
<evidence type="ECO:0000256" key="1">
    <source>
        <dbReference type="ARBA" id="ARBA00006153"/>
    </source>
</evidence>
<evidence type="ECO:0000256" key="3">
    <source>
        <dbReference type="PIRSR" id="PIRSR005962-1"/>
    </source>
</evidence>
<organism evidence="5 6">
    <name type="scientific">Dysosmobacter segnis</name>
    <dbReference type="NCBI Taxonomy" id="2763042"/>
    <lineage>
        <taxon>Bacteria</taxon>
        <taxon>Bacillati</taxon>
        <taxon>Bacillota</taxon>
        <taxon>Clostridia</taxon>
        <taxon>Eubacteriales</taxon>
        <taxon>Oscillospiraceae</taxon>
        <taxon>Dysosmobacter</taxon>
    </lineage>
</organism>
<dbReference type="RefSeq" id="WP_187016051.1">
    <property type="nucleotide sequence ID" value="NZ_JACOQI010000023.1"/>
</dbReference>
<sequence>MNMISEEVLALEPDIIAWRRHMHQNPELSFQEVHTTAYLTEELKKIPGLTLEFPTKTGVVAVLKGVQPGPVLALRADIDALPIQEETGLPYASTVPGVMHACGHDGHAAMQLAAAKLLAAERTSLRGEVRFLFQHAEELPPGGAVEMLKAGVMEGVDELYGMHLSSNFPTGTFGVRPGALTSATDRFDIRVIGKGGHSAFPETCVDPIVIAGEIVGALQTLVSRRIQAVEPAVVSVCMIHAGEAYNIIPGEVAITGSTRTFSKETRERLPKLMEELARGICAAHGADCDFKFTLGYASVMNDKALTASSRKVIEEHFGESAVLEIDPLMPGEDFSALQENCPGFFVELGARSEEKGITFPHHNCRYLMDEDALKYGVEYLYQLVRSRLSIS</sequence>
<dbReference type="EMBL" id="JACOQI010000023">
    <property type="protein sequence ID" value="MBC5771862.1"/>
    <property type="molecule type" value="Genomic_DNA"/>
</dbReference>
<dbReference type="GO" id="GO:0046872">
    <property type="term" value="F:metal ion binding"/>
    <property type="evidence" value="ECO:0007669"/>
    <property type="project" value="UniProtKB-KW"/>
</dbReference>
<dbReference type="Pfam" id="PF01546">
    <property type="entry name" value="Peptidase_M20"/>
    <property type="match status" value="1"/>
</dbReference>
<keyword evidence="6" id="KW-1185">Reference proteome</keyword>
<evidence type="ECO:0000313" key="5">
    <source>
        <dbReference type="EMBL" id="MBC5771862.1"/>
    </source>
</evidence>
<keyword evidence="3" id="KW-0464">Manganese</keyword>
<feature type="binding site" evidence="3">
    <location>
        <position position="102"/>
    </location>
    <ligand>
        <name>Mn(2+)</name>
        <dbReference type="ChEBI" id="CHEBI:29035"/>
        <label>2</label>
    </ligand>
</feature>
<dbReference type="PANTHER" id="PTHR11014:SF63">
    <property type="entry name" value="METALLOPEPTIDASE, PUTATIVE (AFU_ORTHOLOGUE AFUA_6G09600)-RELATED"/>
    <property type="match status" value="1"/>
</dbReference>
<reference evidence="5" key="1">
    <citation type="submission" date="2020-08" db="EMBL/GenBank/DDBJ databases">
        <title>Genome public.</title>
        <authorList>
            <person name="Liu C."/>
            <person name="Sun Q."/>
        </authorList>
    </citation>
    <scope>NUCLEOTIDE SEQUENCE</scope>
    <source>
        <strain evidence="5">BX15</strain>
    </source>
</reference>
<dbReference type="PANTHER" id="PTHR11014">
    <property type="entry name" value="PEPTIDASE M20 FAMILY MEMBER"/>
    <property type="match status" value="1"/>
</dbReference>
<feature type="binding site" evidence="3">
    <location>
        <position position="163"/>
    </location>
    <ligand>
        <name>Mn(2+)</name>
        <dbReference type="ChEBI" id="CHEBI:29035"/>
        <label>2</label>
    </ligand>
</feature>
<proteinExistence type="inferred from homology"/>